<keyword evidence="13" id="KW-1185">Reference proteome</keyword>
<dbReference type="InterPro" id="IPR043128">
    <property type="entry name" value="Rev_trsase/Diguanyl_cyclase"/>
</dbReference>
<feature type="domain" description="Reverse transcriptase" evidence="10">
    <location>
        <begin position="724"/>
        <end position="908"/>
    </location>
</feature>
<dbReference type="GO" id="GO:0003964">
    <property type="term" value="F:RNA-directed DNA polymerase activity"/>
    <property type="evidence" value="ECO:0007669"/>
    <property type="project" value="UniProtKB-KW"/>
</dbReference>
<dbReference type="GO" id="GO:0003676">
    <property type="term" value="F:nucleic acid binding"/>
    <property type="evidence" value="ECO:0007669"/>
    <property type="project" value="InterPro"/>
</dbReference>
<keyword evidence="3" id="KW-0808">Transferase</keyword>
<evidence type="ECO:0000256" key="2">
    <source>
        <dbReference type="ARBA" id="ARBA00022670"/>
    </source>
</evidence>
<dbReference type="PROSITE" id="PS50994">
    <property type="entry name" value="INTEGRASE"/>
    <property type="match status" value="1"/>
</dbReference>
<keyword evidence="6" id="KW-0255">Endonuclease</keyword>
<dbReference type="Gene3D" id="3.30.420.10">
    <property type="entry name" value="Ribonuclease H-like superfamily/Ribonuclease H"/>
    <property type="match status" value="1"/>
</dbReference>
<dbReference type="GO" id="GO:0008233">
    <property type="term" value="F:peptidase activity"/>
    <property type="evidence" value="ECO:0007669"/>
    <property type="project" value="UniProtKB-KW"/>
</dbReference>
<accession>A0AAW1TVU8</accession>
<gene>
    <name evidence="12" type="ORF">WA026_009494</name>
</gene>
<dbReference type="GO" id="GO:0042575">
    <property type="term" value="C:DNA polymerase complex"/>
    <property type="evidence" value="ECO:0007669"/>
    <property type="project" value="UniProtKB-ARBA"/>
</dbReference>
<dbReference type="Proteomes" id="UP001431783">
    <property type="component" value="Unassembled WGS sequence"/>
</dbReference>
<evidence type="ECO:0000256" key="3">
    <source>
        <dbReference type="ARBA" id="ARBA00022679"/>
    </source>
</evidence>
<keyword evidence="4" id="KW-0548">Nucleotidyltransferase</keyword>
<dbReference type="InterPro" id="IPR050951">
    <property type="entry name" value="Retrovirus_Pol_polyprotein"/>
</dbReference>
<evidence type="ECO:0000313" key="12">
    <source>
        <dbReference type="EMBL" id="KAK9875697.1"/>
    </source>
</evidence>
<evidence type="ECO:0000256" key="5">
    <source>
        <dbReference type="ARBA" id="ARBA00022722"/>
    </source>
</evidence>
<name>A0AAW1TVU8_9CUCU</name>
<keyword evidence="7" id="KW-0378">Hydrolase</keyword>
<evidence type="ECO:0000259" key="10">
    <source>
        <dbReference type="PROSITE" id="PS50878"/>
    </source>
</evidence>
<dbReference type="Pfam" id="PF00078">
    <property type="entry name" value="RVT_1"/>
    <property type="match status" value="1"/>
</dbReference>
<dbReference type="Gene3D" id="3.30.70.270">
    <property type="match status" value="2"/>
</dbReference>
<dbReference type="FunFam" id="3.10.10.10:FF:000007">
    <property type="entry name" value="Retrovirus-related Pol polyprotein from transposon 17.6-like Protein"/>
    <property type="match status" value="1"/>
</dbReference>
<dbReference type="InterPro" id="IPR021109">
    <property type="entry name" value="Peptidase_aspartic_dom_sf"/>
</dbReference>
<evidence type="ECO:0000256" key="4">
    <source>
        <dbReference type="ARBA" id="ARBA00022695"/>
    </source>
</evidence>
<reference evidence="12 13" key="1">
    <citation type="submission" date="2023-03" db="EMBL/GenBank/DDBJ databases">
        <title>Genome insight into feeding habits of ladybird beetles.</title>
        <authorList>
            <person name="Li H.-S."/>
            <person name="Huang Y.-H."/>
            <person name="Pang H."/>
        </authorList>
    </citation>
    <scope>NUCLEOTIDE SEQUENCE [LARGE SCALE GENOMIC DNA]</scope>
    <source>
        <strain evidence="12">SYSU_2023b</strain>
        <tissue evidence="12">Whole body</tissue>
    </source>
</reference>
<evidence type="ECO:0000256" key="7">
    <source>
        <dbReference type="ARBA" id="ARBA00022801"/>
    </source>
</evidence>
<keyword evidence="2" id="KW-0645">Protease</keyword>
<dbReference type="InterPro" id="IPR041373">
    <property type="entry name" value="RT_RNaseH"/>
</dbReference>
<dbReference type="SUPFAM" id="SSF53098">
    <property type="entry name" value="Ribonuclease H-like"/>
    <property type="match status" value="1"/>
</dbReference>
<dbReference type="GO" id="GO:0015074">
    <property type="term" value="P:DNA integration"/>
    <property type="evidence" value="ECO:0007669"/>
    <property type="project" value="InterPro"/>
</dbReference>
<dbReference type="InterPro" id="IPR001584">
    <property type="entry name" value="Integrase_cat-core"/>
</dbReference>
<dbReference type="SUPFAM" id="SSF50630">
    <property type="entry name" value="Acid proteases"/>
    <property type="match status" value="1"/>
</dbReference>
<dbReference type="SUPFAM" id="SSF56672">
    <property type="entry name" value="DNA/RNA polymerases"/>
    <property type="match status" value="1"/>
</dbReference>
<dbReference type="FunFam" id="3.10.20.370:FF:000001">
    <property type="entry name" value="Retrovirus-related Pol polyprotein from transposon 17.6-like protein"/>
    <property type="match status" value="1"/>
</dbReference>
<dbReference type="CDD" id="cd01647">
    <property type="entry name" value="RT_LTR"/>
    <property type="match status" value="1"/>
</dbReference>
<comment type="caution">
    <text evidence="12">The sequence shown here is derived from an EMBL/GenBank/DDBJ whole genome shotgun (WGS) entry which is preliminary data.</text>
</comment>
<evidence type="ECO:0000256" key="1">
    <source>
        <dbReference type="ARBA" id="ARBA00012493"/>
    </source>
</evidence>
<organism evidence="12 13">
    <name type="scientific">Henosepilachna vigintioctopunctata</name>
    <dbReference type="NCBI Taxonomy" id="420089"/>
    <lineage>
        <taxon>Eukaryota</taxon>
        <taxon>Metazoa</taxon>
        <taxon>Ecdysozoa</taxon>
        <taxon>Arthropoda</taxon>
        <taxon>Hexapoda</taxon>
        <taxon>Insecta</taxon>
        <taxon>Pterygota</taxon>
        <taxon>Neoptera</taxon>
        <taxon>Endopterygota</taxon>
        <taxon>Coleoptera</taxon>
        <taxon>Polyphaga</taxon>
        <taxon>Cucujiformia</taxon>
        <taxon>Coccinelloidea</taxon>
        <taxon>Coccinellidae</taxon>
        <taxon>Epilachninae</taxon>
        <taxon>Epilachnini</taxon>
        <taxon>Henosepilachna</taxon>
    </lineage>
</organism>
<dbReference type="CDD" id="cd09274">
    <property type="entry name" value="RNase_HI_RT_Ty3"/>
    <property type="match status" value="1"/>
</dbReference>
<evidence type="ECO:0000313" key="13">
    <source>
        <dbReference type="Proteomes" id="UP001431783"/>
    </source>
</evidence>
<keyword evidence="8" id="KW-0695">RNA-directed DNA polymerase</keyword>
<dbReference type="FunFam" id="3.30.70.270:FF:000026">
    <property type="entry name" value="Transposon Ty3-G Gag-Pol polyprotein"/>
    <property type="match status" value="1"/>
</dbReference>
<dbReference type="GO" id="GO:0004519">
    <property type="term" value="F:endonuclease activity"/>
    <property type="evidence" value="ECO:0007669"/>
    <property type="project" value="UniProtKB-KW"/>
</dbReference>
<dbReference type="Gene3D" id="3.10.10.10">
    <property type="entry name" value="HIV Type 1 Reverse Transcriptase, subunit A, domain 1"/>
    <property type="match status" value="1"/>
</dbReference>
<sequence length="1661" mass="193695">MSKSNNQNNDTNFNIDQLVNNLQNLHLNKTMATIQAAKEIANTLRQFTGRSEHLESFLNSADRFYERYGRTQDNSLSEFVFASICSKIIDEAGNFILCRPDLGTWPEVKQALKEKFGDKIDRHVLQQQFIFLTRNKHENISDFIERLKLTKMRLNLKINSDTHVDPQTKLSLIQQNEITAITVLISNCNSELRTLLMLKNPSNIDEATSLVLNHSLMEQQINFRYQSWDRNPNKFQQRPISQQKQNNIGSNRNYNFINRAREWTPNHQNSSIPVNYYNQGQRHPVEFEQRNIQRHYPTNEQVFGKQKNVFAPNGSFKPSFKEVPMSTTSRVPSAKSNNVQNRHRKSYFANTGPANFISEELTNVEITDSPPKYHNNYISEEQYQTYYDDNEYSINEQDFLKQQPSNRRNVNLNNLSPNSLPFIEIKNPPIKLLIDTGCHLSLLRPYIAEKYFPNKIFKSETPIITCTGQSKAHSKARIPIFNELKSLNKTLDETIEFVLFEFHDYFDGILGMRDIRRMNLNIDPTNNILFNNQINIPFKYRNQFNTQSFEIPPHTSIMKKLKTSLPNGEVIIPDLSANSIKIFNSILKINNGYTNLEFTNPTSKTQLVKIDENFLQPFAKSFDSSQYECFHIDEISPPRNSTIKSDFDFSLIRTDHMNIEEKHAIKSLLSEYKEVIHNPDQKLTFTNTVKHEIKTKDEIPIHSKSYRYPYVHKAEVSKQINKMLEDGIIRPSQSPWSSPIWIVPKKLHASGKQKWRIVVDYRKVNEKTIDDRYPLPNISDILDKLGRSQYFTTLDLASGFHQIEMHPNSVEKTAFTVEHGHYEYVRMPFGLKNAPSSFQRVMDNVLINLQGKVCLVYMDDIIIFSTSLQEHISNLKLVLKRLKDAGLKIQLDKSEFLQKTVEFLGHVITPDGIKPNPKKLSAIENFPVPKTAKEIKSFLGLVGYYRKFIKNFAKLTKPMTECLKKNRKIEHTKEFLEAFNTCRKILMNDPILQYPDFSKQFNLTTDASNFAIGAVLSQGPIGNDLPVAYASRTLNPAEINYSTIQKELLSIVWAVKYFRPYLFGAKFKIVSDHKPLQWLFSLKDPNSKLVRWRLKLEEYDYEIIYKKGKLNTNADALSRIEINPMQIEDLDKASIIANPDNDLPNISNQEIEQFLRNENIVESPKLVLNQNTLLNDEQKSESNETIHSTKENPILNIPYTEKSINTFKNQVIFSTTENKYNVHKESIFDKKRLNVNLPKINNKNFILTFINKNLTPKNTYCLYFKDKIMETDFIRILHEYFKNNSFTLFISTTFLKDLTNNDEQKSIIQQYHETKSSHRGIQENLSAMKKIFYWPKMDQDVKDYVNTCDVCQKSKYERHPTKLVFKPTPFGFEPFDHLYIDTYKTHGQYFLTIIDSFSKFGQAYSIKSLTAIEIANKFLHFLSHFGIPRRITTDNGHELKNEVIQSLCRAHHIEIHYTTLYNPNSNSPVERFHSTIAETILSLKNTKPNESIEILMNYAVLSYNNSVHSTTNYTPFQIIKGKLNHKNPFEIDDSVKLTQYIQDHSENLEVLNKIILDKLNNKQNENLDKINANRQLEAKIDTTKQLYKATRRNASERKTKNPYEEIEYPIITSDNKIKIHNKTYHKKILKPQRIVSGKRKNERTFVTRRIMPNRRTKNKQS</sequence>
<dbReference type="InterPro" id="IPR012337">
    <property type="entry name" value="RNaseH-like_sf"/>
</dbReference>
<dbReference type="InterPro" id="IPR043502">
    <property type="entry name" value="DNA/RNA_pol_sf"/>
</dbReference>
<dbReference type="PROSITE" id="PS50878">
    <property type="entry name" value="RT_POL"/>
    <property type="match status" value="1"/>
</dbReference>
<dbReference type="PANTHER" id="PTHR37984:SF5">
    <property type="entry name" value="PROTEIN NYNRIN-LIKE"/>
    <property type="match status" value="1"/>
</dbReference>
<keyword evidence="5" id="KW-0540">Nuclease</keyword>
<evidence type="ECO:0000256" key="9">
    <source>
        <dbReference type="SAM" id="Coils"/>
    </source>
</evidence>
<dbReference type="Gene3D" id="1.10.340.70">
    <property type="match status" value="1"/>
</dbReference>
<evidence type="ECO:0000259" key="11">
    <source>
        <dbReference type="PROSITE" id="PS50994"/>
    </source>
</evidence>
<feature type="domain" description="Integrase catalytic" evidence="11">
    <location>
        <begin position="1365"/>
        <end position="1523"/>
    </location>
</feature>
<dbReference type="Pfam" id="PF17917">
    <property type="entry name" value="RT_RNaseH"/>
    <property type="match status" value="1"/>
</dbReference>
<dbReference type="EMBL" id="JARQZJ010000034">
    <property type="protein sequence ID" value="KAK9875697.1"/>
    <property type="molecule type" value="Genomic_DNA"/>
</dbReference>
<dbReference type="Gene3D" id="2.40.70.10">
    <property type="entry name" value="Acid Proteases"/>
    <property type="match status" value="1"/>
</dbReference>
<feature type="coiled-coil region" evidence="9">
    <location>
        <begin position="1559"/>
        <end position="1593"/>
    </location>
</feature>
<dbReference type="EC" id="2.7.7.49" evidence="1"/>
<dbReference type="Pfam" id="PF17921">
    <property type="entry name" value="Integrase_H2C2"/>
    <property type="match status" value="1"/>
</dbReference>
<dbReference type="InterPro" id="IPR041588">
    <property type="entry name" value="Integrase_H2C2"/>
</dbReference>
<proteinExistence type="predicted"/>
<dbReference type="PANTHER" id="PTHR37984">
    <property type="entry name" value="PROTEIN CBG26694"/>
    <property type="match status" value="1"/>
</dbReference>
<dbReference type="InterPro" id="IPR036397">
    <property type="entry name" value="RNaseH_sf"/>
</dbReference>
<evidence type="ECO:0000256" key="8">
    <source>
        <dbReference type="ARBA" id="ARBA00022918"/>
    </source>
</evidence>
<dbReference type="GO" id="GO:0006508">
    <property type="term" value="P:proteolysis"/>
    <property type="evidence" value="ECO:0007669"/>
    <property type="project" value="UniProtKB-KW"/>
</dbReference>
<protein>
    <recommendedName>
        <fullName evidence="1">RNA-directed DNA polymerase</fullName>
        <ecNumber evidence="1">2.7.7.49</ecNumber>
    </recommendedName>
</protein>
<evidence type="ECO:0000256" key="6">
    <source>
        <dbReference type="ARBA" id="ARBA00022759"/>
    </source>
</evidence>
<keyword evidence="9" id="KW-0175">Coiled coil</keyword>
<dbReference type="Pfam" id="PF00665">
    <property type="entry name" value="rve"/>
    <property type="match status" value="1"/>
</dbReference>
<dbReference type="InterPro" id="IPR000477">
    <property type="entry name" value="RT_dom"/>
</dbReference>